<protein>
    <submittedName>
        <fullName evidence="1">Uncharacterized protein</fullName>
    </submittedName>
</protein>
<organism evidence="1 2">
    <name type="scientific">Scortum barcoo</name>
    <name type="common">barcoo grunter</name>
    <dbReference type="NCBI Taxonomy" id="214431"/>
    <lineage>
        <taxon>Eukaryota</taxon>
        <taxon>Metazoa</taxon>
        <taxon>Chordata</taxon>
        <taxon>Craniata</taxon>
        <taxon>Vertebrata</taxon>
        <taxon>Euteleostomi</taxon>
        <taxon>Actinopterygii</taxon>
        <taxon>Neopterygii</taxon>
        <taxon>Teleostei</taxon>
        <taxon>Neoteleostei</taxon>
        <taxon>Acanthomorphata</taxon>
        <taxon>Eupercaria</taxon>
        <taxon>Centrarchiformes</taxon>
        <taxon>Terapontoidei</taxon>
        <taxon>Terapontidae</taxon>
        <taxon>Scortum</taxon>
    </lineage>
</organism>
<name>A0ACB8WJV4_9TELE</name>
<evidence type="ECO:0000313" key="2">
    <source>
        <dbReference type="Proteomes" id="UP000831701"/>
    </source>
</evidence>
<gene>
    <name evidence="1" type="ORF">L3Q82_007799</name>
</gene>
<sequence length="526" mass="59090">MSLPPHRSSDLLLGAPIPKGCLYSISGRERAAMDEYITTLLKAVIIYPPSLLAGAGFFFVGKKDGFLRPCIDYSPLNDITFTLQVRLWVTLLTEHQTKQQTNNTVAGEPAKSFSCLKTLTGTELLKISHQSSPAEVKVTCFYLNMYPSPESDVSSIIIRTSLPPKLIVNPPVINETDSVTLNCQTPSSVSVSQCYFHIVRGEAARHFSCLKTLTGTELLKMSHKSSPAEVEVMCFYTVKFGETDSPSPHSDTSSITIHSETPQMSLQHFPGEYVLFTCSLPGPANHDTRCNLYFGEASDPVLTKNIWKERSSTKQWFCQFIVTVDYLLSRLRLVQQSDASCDYTLGSSLSPRSDGYNLTDIVEKEVTQDSDYNDIYYDHRYCGKGVTQDSDYNDIYYDHRTDCQLASCVHSCNSCKTNIRLDCWYTKLHWWFYLYCPNISETTIRTAFSVSHNMGETFVISTLTSKKGTKIVASGNLFLATLRALCSCLIVVVRVFCFLLLRPKDRMSVSTFVVQTALRSRRDSAW</sequence>
<proteinExistence type="predicted"/>
<reference evidence="1" key="1">
    <citation type="submission" date="2022-04" db="EMBL/GenBank/DDBJ databases">
        <title>Jade perch genome.</title>
        <authorList>
            <person name="Chao B."/>
        </authorList>
    </citation>
    <scope>NUCLEOTIDE SEQUENCE</scope>
    <source>
        <strain evidence="1">CB-2022</strain>
    </source>
</reference>
<comment type="caution">
    <text evidence="1">The sequence shown here is derived from an EMBL/GenBank/DDBJ whole genome shotgun (WGS) entry which is preliminary data.</text>
</comment>
<dbReference type="Proteomes" id="UP000831701">
    <property type="component" value="Chromosome 8"/>
</dbReference>
<accession>A0ACB8WJV4</accession>
<dbReference type="EMBL" id="CM041538">
    <property type="protein sequence ID" value="KAI3368096.1"/>
    <property type="molecule type" value="Genomic_DNA"/>
</dbReference>
<keyword evidence="2" id="KW-1185">Reference proteome</keyword>
<evidence type="ECO:0000313" key="1">
    <source>
        <dbReference type="EMBL" id="KAI3368096.1"/>
    </source>
</evidence>